<evidence type="ECO:0000313" key="4">
    <source>
        <dbReference type="WBParaSite" id="NBR_0000678401-mRNA-1"/>
    </source>
</evidence>
<dbReference type="Proteomes" id="UP000271162">
    <property type="component" value="Unassembled WGS sequence"/>
</dbReference>
<evidence type="ECO:0000256" key="1">
    <source>
        <dbReference type="SAM" id="SignalP"/>
    </source>
</evidence>
<dbReference type="WBParaSite" id="NBR_0000678401-mRNA-1">
    <property type="protein sequence ID" value="NBR_0000678401-mRNA-1"/>
    <property type="gene ID" value="NBR_0000678401"/>
</dbReference>
<evidence type="ECO:0000313" key="2">
    <source>
        <dbReference type="EMBL" id="VDL70374.1"/>
    </source>
</evidence>
<dbReference type="STRING" id="27835.A0A0N4XVF9"/>
<keyword evidence="1" id="KW-0732">Signal</keyword>
<sequence length="200" mass="22849">MWSIFAFLAVLQSVSCMRNADETEWNSGNAIVIFARGQSHRKRAVGTIKRDDNIAILEINRIKDEVKYQRLAKKLFRRCALLLLHQLGSAGCRSMFSMYKTGGYLLQDDIGLPLECMLDDVTWTQVGFLESVTRAVNEDEPDEAIPVTCESITKFTFWIFNTDDLPKLLEEYSMDVLASASRCFHRYKTFRALTSGLENN</sequence>
<protein>
    <submittedName>
        <fullName evidence="4">Secreted protein</fullName>
    </submittedName>
</protein>
<feature type="chain" id="PRO_5043124959" evidence="1">
    <location>
        <begin position="17"/>
        <end position="200"/>
    </location>
</feature>
<dbReference type="AlphaFoldDB" id="A0A0N4XVF9"/>
<reference evidence="4" key="1">
    <citation type="submission" date="2017-02" db="UniProtKB">
        <authorList>
            <consortium name="WormBaseParasite"/>
        </authorList>
    </citation>
    <scope>IDENTIFICATION</scope>
</reference>
<name>A0A0N4XVF9_NIPBR</name>
<gene>
    <name evidence="2" type="ORF">NBR_LOCUS6785</name>
</gene>
<keyword evidence="3" id="KW-1185">Reference proteome</keyword>
<organism evidence="4">
    <name type="scientific">Nippostrongylus brasiliensis</name>
    <name type="common">Rat hookworm</name>
    <dbReference type="NCBI Taxonomy" id="27835"/>
    <lineage>
        <taxon>Eukaryota</taxon>
        <taxon>Metazoa</taxon>
        <taxon>Ecdysozoa</taxon>
        <taxon>Nematoda</taxon>
        <taxon>Chromadorea</taxon>
        <taxon>Rhabditida</taxon>
        <taxon>Rhabditina</taxon>
        <taxon>Rhabditomorpha</taxon>
        <taxon>Strongyloidea</taxon>
        <taxon>Heligmosomidae</taxon>
        <taxon>Nippostrongylus</taxon>
    </lineage>
</organism>
<dbReference type="EMBL" id="UYSL01019830">
    <property type="protein sequence ID" value="VDL70374.1"/>
    <property type="molecule type" value="Genomic_DNA"/>
</dbReference>
<proteinExistence type="predicted"/>
<accession>A0A0N4XVF9</accession>
<reference evidence="2 3" key="2">
    <citation type="submission" date="2018-11" db="EMBL/GenBank/DDBJ databases">
        <authorList>
            <consortium name="Pathogen Informatics"/>
        </authorList>
    </citation>
    <scope>NUCLEOTIDE SEQUENCE [LARGE SCALE GENOMIC DNA]</scope>
</reference>
<feature type="signal peptide" evidence="1">
    <location>
        <begin position="1"/>
        <end position="16"/>
    </location>
</feature>
<evidence type="ECO:0000313" key="3">
    <source>
        <dbReference type="Proteomes" id="UP000271162"/>
    </source>
</evidence>